<dbReference type="OMA" id="RYMNQFI"/>
<keyword evidence="3" id="KW-0931">ER-Golgi transport</keyword>
<reference evidence="4" key="1">
    <citation type="journal article" date="2013" name="Nature">
        <title>The genomes of four tapeworm species reveal adaptations to parasitism.</title>
        <authorList>
            <person name="Tsai I.J."/>
            <person name="Zarowiecki M."/>
            <person name="Holroyd N."/>
            <person name="Garciarrubio A."/>
            <person name="Sanchez-Flores A."/>
            <person name="Brooks K.L."/>
            <person name="Tracey A."/>
            <person name="Bobes R.J."/>
            <person name="Fragoso G."/>
            <person name="Sciutto E."/>
            <person name="Aslett M."/>
            <person name="Beasley H."/>
            <person name="Bennett H.M."/>
            <person name="Cai J."/>
            <person name="Camicia F."/>
            <person name="Clark R."/>
            <person name="Cucher M."/>
            <person name="De Silva N."/>
            <person name="Day T.A."/>
            <person name="Deplazes P."/>
            <person name="Estrada K."/>
            <person name="Fernandez C."/>
            <person name="Holland P.W."/>
            <person name="Hou J."/>
            <person name="Hu S."/>
            <person name="Huckvale T."/>
            <person name="Hung S.S."/>
            <person name="Kamenetzky L."/>
            <person name="Keane J.A."/>
            <person name="Kiss F."/>
            <person name="Koziol U."/>
            <person name="Lambert O."/>
            <person name="Liu K."/>
            <person name="Luo X."/>
            <person name="Luo Y."/>
            <person name="Macchiaroli N."/>
            <person name="Nichol S."/>
            <person name="Paps J."/>
            <person name="Parkinson J."/>
            <person name="Pouchkina-Stantcheva N."/>
            <person name="Riddiford N."/>
            <person name="Rosenzvit M."/>
            <person name="Salinas G."/>
            <person name="Wasmuth J.D."/>
            <person name="Zamanian M."/>
            <person name="Zheng Y."/>
            <person name="Cai X."/>
            <person name="Soberon X."/>
            <person name="Olson P.D."/>
            <person name="Laclette J.P."/>
            <person name="Brehm K."/>
            <person name="Berriman M."/>
            <person name="Garciarrubio A."/>
            <person name="Bobes R.J."/>
            <person name="Fragoso G."/>
            <person name="Sanchez-Flores A."/>
            <person name="Estrada K."/>
            <person name="Cevallos M.A."/>
            <person name="Morett E."/>
            <person name="Gonzalez V."/>
            <person name="Portillo T."/>
            <person name="Ochoa-Leyva A."/>
            <person name="Jose M.V."/>
            <person name="Sciutto E."/>
            <person name="Landa A."/>
            <person name="Jimenez L."/>
            <person name="Valdes V."/>
            <person name="Carrero J.C."/>
            <person name="Larralde C."/>
            <person name="Morales-Montor J."/>
            <person name="Limon-Lason J."/>
            <person name="Soberon X."/>
            <person name="Laclette J.P."/>
        </authorList>
    </citation>
    <scope>NUCLEOTIDE SEQUENCE [LARGE SCALE GENOMIC DNA]</scope>
</reference>
<dbReference type="CDD" id="cd14825">
    <property type="entry name" value="TRAPPC2_sedlin"/>
    <property type="match status" value="1"/>
</dbReference>
<name>A0A068YHK7_ECHMU</name>
<dbReference type="OrthoDB" id="10252102at2759"/>
<dbReference type="Pfam" id="PF04628">
    <property type="entry name" value="Sedlin_N"/>
    <property type="match status" value="1"/>
</dbReference>
<dbReference type="InterPro" id="IPR011012">
    <property type="entry name" value="Longin-like_dom_sf"/>
</dbReference>
<gene>
    <name evidence="4" type="ORF">EmuJ_000950800</name>
</gene>
<dbReference type="GO" id="GO:0048471">
    <property type="term" value="C:perinuclear region of cytoplasm"/>
    <property type="evidence" value="ECO:0007669"/>
    <property type="project" value="UniProtKB-SubCell"/>
</dbReference>
<evidence type="ECO:0000256" key="1">
    <source>
        <dbReference type="ARBA" id="ARBA00004556"/>
    </source>
</evidence>
<dbReference type="Gene3D" id="3.30.450.70">
    <property type="match status" value="1"/>
</dbReference>
<dbReference type="EMBL" id="LN902842">
    <property type="protein sequence ID" value="CDS41828.1"/>
    <property type="molecule type" value="Genomic_DNA"/>
</dbReference>
<dbReference type="GO" id="GO:0006888">
    <property type="term" value="P:endoplasmic reticulum to Golgi vesicle-mediated transport"/>
    <property type="evidence" value="ECO:0007669"/>
    <property type="project" value="InterPro"/>
</dbReference>
<dbReference type="PANTHER" id="PTHR12403">
    <property type="entry name" value="TRAFFICKING PROTEIN PARTICLE COMPLEX SUBUNIT 2"/>
    <property type="match status" value="1"/>
</dbReference>
<dbReference type="Proteomes" id="UP000017246">
    <property type="component" value="Unassembled WGS sequence"/>
</dbReference>
<dbReference type="InterPro" id="IPR006722">
    <property type="entry name" value="Sedlin"/>
</dbReference>
<dbReference type="AlphaFoldDB" id="A0A068YHK7"/>
<comment type="subcellular location">
    <subcellularLocation>
        <location evidence="1">Cytoplasm</location>
        <location evidence="1">Perinuclear region</location>
    </subcellularLocation>
</comment>
<dbReference type="STRING" id="6211.A0A068YHK7"/>
<protein>
    <submittedName>
        <fullName evidence="4">Trafficking protein particle complex 2</fullName>
    </submittedName>
</protein>
<organism evidence="4 5">
    <name type="scientific">Echinococcus multilocularis</name>
    <name type="common">Fox tapeworm</name>
    <dbReference type="NCBI Taxonomy" id="6211"/>
    <lineage>
        <taxon>Eukaryota</taxon>
        <taxon>Metazoa</taxon>
        <taxon>Spiralia</taxon>
        <taxon>Lophotrochozoa</taxon>
        <taxon>Platyhelminthes</taxon>
        <taxon>Cestoda</taxon>
        <taxon>Eucestoda</taxon>
        <taxon>Cyclophyllidea</taxon>
        <taxon>Taeniidae</taxon>
        <taxon>Echinococcus</taxon>
    </lineage>
</organism>
<evidence type="ECO:0000313" key="4">
    <source>
        <dbReference type="EMBL" id="CDS41828.1"/>
    </source>
</evidence>
<sequence>MRGPYYFVIVGPNDNPLFELTHGLSSKASDQKTDFAYLNQFIAHAALDMVDENMWSSSSTYLKIVDKFNEWLVSAFVTPSGLRFLFMHEENHEDRIRQFFQDVYEVYVRLSLNPFFQYNSQITSEAFSRKVQQLARKHFG</sequence>
<comment type="similarity">
    <text evidence="2">Belongs to the TRAPP small subunits family. Sedlin subfamily.</text>
</comment>
<evidence type="ECO:0000256" key="3">
    <source>
        <dbReference type="ARBA" id="ARBA00022892"/>
    </source>
</evidence>
<keyword evidence="3" id="KW-0813">Transport</keyword>
<evidence type="ECO:0000313" key="5">
    <source>
        <dbReference type="Proteomes" id="UP000017246"/>
    </source>
</evidence>
<keyword evidence="5" id="KW-1185">Reference proteome</keyword>
<accession>A0A068YHK7</accession>
<evidence type="ECO:0000256" key="2">
    <source>
        <dbReference type="ARBA" id="ARBA00006626"/>
    </source>
</evidence>
<dbReference type="eggNOG" id="KOG3487">
    <property type="taxonomic scope" value="Eukaryota"/>
</dbReference>
<reference evidence="4" key="2">
    <citation type="submission" date="2015-11" db="EMBL/GenBank/DDBJ databases">
        <authorList>
            <person name="Zhang Y."/>
            <person name="Guo Z."/>
        </authorList>
    </citation>
    <scope>NUCLEOTIDE SEQUENCE</scope>
</reference>
<proteinExistence type="inferred from homology"/>
<dbReference type="SUPFAM" id="SSF64356">
    <property type="entry name" value="SNARE-like"/>
    <property type="match status" value="1"/>
</dbReference>